<dbReference type="RefSeq" id="WP_084198165.1">
    <property type="nucleotide sequence ID" value="NZ_BMYL01000007.1"/>
</dbReference>
<evidence type="ECO:0000256" key="4">
    <source>
        <dbReference type="ARBA" id="ARBA00022475"/>
    </source>
</evidence>
<evidence type="ECO:0000256" key="1">
    <source>
        <dbReference type="ARBA" id="ARBA00004383"/>
    </source>
</evidence>
<dbReference type="PANTHER" id="PTHR33446">
    <property type="entry name" value="PROTEIN TONB-RELATED"/>
    <property type="match status" value="1"/>
</dbReference>
<keyword evidence="7" id="KW-0653">Protein transport</keyword>
<accession>A0AAP8SMA0</accession>
<evidence type="ECO:0000256" key="10">
    <source>
        <dbReference type="SAM" id="MobiDB-lite"/>
    </source>
</evidence>
<keyword evidence="3" id="KW-0813">Transport</keyword>
<evidence type="ECO:0000256" key="2">
    <source>
        <dbReference type="ARBA" id="ARBA00006555"/>
    </source>
</evidence>
<comment type="subcellular location">
    <subcellularLocation>
        <location evidence="1">Cell inner membrane</location>
        <topology evidence="1">Single-pass membrane protein</topology>
        <orientation evidence="1">Periplasmic side</orientation>
    </subcellularLocation>
</comment>
<keyword evidence="6" id="KW-0812">Transmembrane</keyword>
<evidence type="ECO:0000313" key="12">
    <source>
        <dbReference type="EMBL" id="PLW85350.1"/>
    </source>
</evidence>
<dbReference type="Pfam" id="PF03544">
    <property type="entry name" value="TonB_C"/>
    <property type="match status" value="1"/>
</dbReference>
<dbReference type="KEGG" id="hja:BST95_03425"/>
<dbReference type="NCBIfam" id="TIGR01352">
    <property type="entry name" value="tonB_Cterm"/>
    <property type="match status" value="1"/>
</dbReference>
<comment type="similarity">
    <text evidence="2">Belongs to the TonB family.</text>
</comment>
<dbReference type="EMBL" id="PKUR01000003">
    <property type="protein sequence ID" value="PLW85350.1"/>
    <property type="molecule type" value="Genomic_DNA"/>
</dbReference>
<dbReference type="Proteomes" id="UP000235162">
    <property type="component" value="Unassembled WGS sequence"/>
</dbReference>
<dbReference type="InterPro" id="IPR037682">
    <property type="entry name" value="TonB_C"/>
</dbReference>
<feature type="region of interest" description="Disordered" evidence="10">
    <location>
        <begin position="123"/>
        <end position="145"/>
    </location>
</feature>
<evidence type="ECO:0000256" key="5">
    <source>
        <dbReference type="ARBA" id="ARBA00022519"/>
    </source>
</evidence>
<evidence type="ECO:0000256" key="9">
    <source>
        <dbReference type="ARBA" id="ARBA00023136"/>
    </source>
</evidence>
<dbReference type="GO" id="GO:0031992">
    <property type="term" value="F:energy transducer activity"/>
    <property type="evidence" value="ECO:0007669"/>
    <property type="project" value="TreeGrafter"/>
</dbReference>
<organism evidence="12 13">
    <name type="scientific">Halioglobus japonicus</name>
    <dbReference type="NCBI Taxonomy" id="930805"/>
    <lineage>
        <taxon>Bacteria</taxon>
        <taxon>Pseudomonadati</taxon>
        <taxon>Pseudomonadota</taxon>
        <taxon>Gammaproteobacteria</taxon>
        <taxon>Cellvibrionales</taxon>
        <taxon>Halieaceae</taxon>
        <taxon>Halioglobus</taxon>
    </lineage>
</organism>
<dbReference type="PANTHER" id="PTHR33446:SF11">
    <property type="entry name" value="TONB3"/>
    <property type="match status" value="1"/>
</dbReference>
<evidence type="ECO:0000313" key="13">
    <source>
        <dbReference type="Proteomes" id="UP000235162"/>
    </source>
</evidence>
<evidence type="ECO:0000256" key="8">
    <source>
        <dbReference type="ARBA" id="ARBA00022989"/>
    </source>
</evidence>
<dbReference type="InterPro" id="IPR051045">
    <property type="entry name" value="TonB-dependent_transducer"/>
</dbReference>
<dbReference type="GO" id="GO:0055085">
    <property type="term" value="P:transmembrane transport"/>
    <property type="evidence" value="ECO:0007669"/>
    <property type="project" value="InterPro"/>
</dbReference>
<dbReference type="PROSITE" id="PS52015">
    <property type="entry name" value="TONB_CTD"/>
    <property type="match status" value="1"/>
</dbReference>
<gene>
    <name evidence="12" type="ORF">C0029_11995</name>
</gene>
<comment type="caution">
    <text evidence="12">The sequence shown here is derived from an EMBL/GenBank/DDBJ whole genome shotgun (WGS) entry which is preliminary data.</text>
</comment>
<protein>
    <submittedName>
        <fullName evidence="12">Energy transducer TonB</fullName>
    </submittedName>
</protein>
<keyword evidence="8" id="KW-1133">Transmembrane helix</keyword>
<evidence type="ECO:0000256" key="6">
    <source>
        <dbReference type="ARBA" id="ARBA00022692"/>
    </source>
</evidence>
<dbReference type="InterPro" id="IPR006260">
    <property type="entry name" value="TonB/TolA_C"/>
</dbReference>
<keyword evidence="4" id="KW-1003">Cell membrane</keyword>
<proteinExistence type="inferred from homology"/>
<evidence type="ECO:0000256" key="7">
    <source>
        <dbReference type="ARBA" id="ARBA00022927"/>
    </source>
</evidence>
<reference evidence="12 13" key="1">
    <citation type="submission" date="2018-01" db="EMBL/GenBank/DDBJ databases">
        <title>The draft genome sequence of Halioglobus japonicus S1-36.</title>
        <authorList>
            <person name="Du Z.-J."/>
            <person name="Shi M.-J."/>
        </authorList>
    </citation>
    <scope>NUCLEOTIDE SEQUENCE [LARGE SCALE GENOMIC DNA]</scope>
    <source>
        <strain evidence="12 13">S1-36</strain>
    </source>
</reference>
<dbReference type="Gene3D" id="3.30.1150.10">
    <property type="match status" value="1"/>
</dbReference>
<dbReference type="GO" id="GO:0098797">
    <property type="term" value="C:plasma membrane protein complex"/>
    <property type="evidence" value="ECO:0007669"/>
    <property type="project" value="TreeGrafter"/>
</dbReference>
<keyword evidence="9" id="KW-0472">Membrane</keyword>
<feature type="domain" description="TonB C-terminal" evidence="11">
    <location>
        <begin position="191"/>
        <end position="290"/>
    </location>
</feature>
<dbReference type="SUPFAM" id="SSF74653">
    <property type="entry name" value="TolA/TonB C-terminal domain"/>
    <property type="match status" value="1"/>
</dbReference>
<dbReference type="AlphaFoldDB" id="A0AAP8SMA0"/>
<keyword evidence="13" id="KW-1185">Reference proteome</keyword>
<evidence type="ECO:0000256" key="3">
    <source>
        <dbReference type="ARBA" id="ARBA00022448"/>
    </source>
</evidence>
<keyword evidence="5" id="KW-0997">Cell inner membrane</keyword>
<name>A0AAP8SMA0_9GAMM</name>
<sequence length="294" mass="32521">MYYLEASAGSSQRMRNAVLAALGLHVALIAAVSFEYNFSAPSQKPQIEVTLATQLASNAPDEARHIAQANQEGSGQEAELDAVTSINNQLPMQSPTPQQAAPRRMEQDTRANGDLLATATATQRQVALEQAEEAQRKNPTSGISPEMERLNQQLASLQAELDERTQAQAKKPRVRRLTAVSARQAADAAYLADWRQRLEAVGNKYYPEASIRYGLYGNLRLLVAIRKDGTLEDIRILESSGYAVLDEAAIKIVRMAAPYSPFPPELAASTDKLEIIRTWQFQENELSSNQQRRR</sequence>
<dbReference type="GO" id="GO:0015031">
    <property type="term" value="P:protein transport"/>
    <property type="evidence" value="ECO:0007669"/>
    <property type="project" value="UniProtKB-KW"/>
</dbReference>
<evidence type="ECO:0000259" key="11">
    <source>
        <dbReference type="PROSITE" id="PS52015"/>
    </source>
</evidence>